<dbReference type="Proteomes" id="UP000663879">
    <property type="component" value="Unassembled WGS sequence"/>
</dbReference>
<dbReference type="AlphaFoldDB" id="A0A814ICG6"/>
<evidence type="ECO:0000313" key="1">
    <source>
        <dbReference type="EMBL" id="CAF1021438.1"/>
    </source>
</evidence>
<accession>A0A814ICG6</accession>
<organism evidence="1 2">
    <name type="scientific">Brachionus calyciflorus</name>
    <dbReference type="NCBI Taxonomy" id="104777"/>
    <lineage>
        <taxon>Eukaryota</taxon>
        <taxon>Metazoa</taxon>
        <taxon>Spiralia</taxon>
        <taxon>Gnathifera</taxon>
        <taxon>Rotifera</taxon>
        <taxon>Eurotatoria</taxon>
        <taxon>Monogononta</taxon>
        <taxon>Pseudotrocha</taxon>
        <taxon>Ploima</taxon>
        <taxon>Brachionidae</taxon>
        <taxon>Brachionus</taxon>
    </lineage>
</organism>
<reference evidence="1" key="1">
    <citation type="submission" date="2021-02" db="EMBL/GenBank/DDBJ databases">
        <authorList>
            <person name="Nowell W R."/>
        </authorList>
    </citation>
    <scope>NUCLEOTIDE SEQUENCE</scope>
    <source>
        <strain evidence="1">Ploen Becks lab</strain>
    </source>
</reference>
<dbReference type="EMBL" id="CAJNOC010004428">
    <property type="protein sequence ID" value="CAF1021438.1"/>
    <property type="molecule type" value="Genomic_DNA"/>
</dbReference>
<feature type="non-terminal residue" evidence="1">
    <location>
        <position position="36"/>
    </location>
</feature>
<gene>
    <name evidence="1" type="ORF">OXX778_LOCUS17400</name>
</gene>
<sequence length="36" mass="4145">MDLDKSIELITISSDFDDSTDVICIDDQDELRLNQK</sequence>
<keyword evidence="2" id="KW-1185">Reference proteome</keyword>
<protein>
    <submittedName>
        <fullName evidence="1">Uncharacterized protein</fullName>
    </submittedName>
</protein>
<comment type="caution">
    <text evidence="1">The sequence shown here is derived from an EMBL/GenBank/DDBJ whole genome shotgun (WGS) entry which is preliminary data.</text>
</comment>
<evidence type="ECO:0000313" key="2">
    <source>
        <dbReference type="Proteomes" id="UP000663879"/>
    </source>
</evidence>
<name>A0A814ICG6_9BILA</name>
<proteinExistence type="predicted"/>